<reference evidence="2" key="1">
    <citation type="submission" date="2021-03" db="EMBL/GenBank/DDBJ databases">
        <authorList>
            <person name="Tagirdzhanova G."/>
        </authorList>
    </citation>
    <scope>NUCLEOTIDE SEQUENCE</scope>
</reference>
<accession>A0A8H3FG80</accession>
<gene>
    <name evidence="2" type="ORF">HETSPECPRED_004500</name>
</gene>
<name>A0A8H3FG80_9LECA</name>
<organism evidence="2 3">
    <name type="scientific">Heterodermia speciosa</name>
    <dbReference type="NCBI Taxonomy" id="116794"/>
    <lineage>
        <taxon>Eukaryota</taxon>
        <taxon>Fungi</taxon>
        <taxon>Dikarya</taxon>
        <taxon>Ascomycota</taxon>
        <taxon>Pezizomycotina</taxon>
        <taxon>Lecanoromycetes</taxon>
        <taxon>OSLEUM clade</taxon>
        <taxon>Lecanoromycetidae</taxon>
        <taxon>Caliciales</taxon>
        <taxon>Physciaceae</taxon>
        <taxon>Heterodermia</taxon>
    </lineage>
</organism>
<sequence length="261" mass="29437">MSSDLEKAVDLSPSSITQSGSIVETEVSTAVGIIPARCLRAKKKLFGWIDTVLRPKSEESSSGFHIDGCMGTIKVPRLQDFPRGFPKLACFLDSDDAFMTYRRFGLVFSRLLLNKQDEIHELEGTLLAMDNTDAGDGNGEYLMSRSKDVSREGDSIPRSWPETRPQLLEKLEKKVLEYAKLLLKTRKLKNLETPSAKDYRSVLHFIENDGGQLFEEESGWIYNKEDLVTLRPGREYAWLDGFLESILRGPEPSPKVTKVLC</sequence>
<keyword evidence="3" id="KW-1185">Reference proteome</keyword>
<comment type="caution">
    <text evidence="2">The sequence shown here is derived from an EMBL/GenBank/DDBJ whole genome shotgun (WGS) entry which is preliminary data.</text>
</comment>
<proteinExistence type="predicted"/>
<dbReference type="PANTHER" id="PTHR34502">
    <property type="entry name" value="DUF6594 DOMAIN-CONTAINING PROTEIN-RELATED"/>
    <property type="match status" value="1"/>
</dbReference>
<evidence type="ECO:0000313" key="2">
    <source>
        <dbReference type="EMBL" id="CAF9921343.1"/>
    </source>
</evidence>
<dbReference type="OrthoDB" id="5342093at2759"/>
<evidence type="ECO:0000259" key="1">
    <source>
        <dbReference type="Pfam" id="PF20237"/>
    </source>
</evidence>
<evidence type="ECO:0000313" key="3">
    <source>
        <dbReference type="Proteomes" id="UP000664521"/>
    </source>
</evidence>
<dbReference type="Pfam" id="PF20237">
    <property type="entry name" value="DUF6594"/>
    <property type="match status" value="1"/>
</dbReference>
<protein>
    <recommendedName>
        <fullName evidence="1">DUF6594 domain-containing protein</fullName>
    </recommendedName>
</protein>
<dbReference type="EMBL" id="CAJPDS010000028">
    <property type="protein sequence ID" value="CAF9921343.1"/>
    <property type="molecule type" value="Genomic_DNA"/>
</dbReference>
<feature type="domain" description="DUF6594" evidence="1">
    <location>
        <begin position="85"/>
        <end position="249"/>
    </location>
</feature>
<dbReference type="PANTHER" id="PTHR34502:SF3">
    <property type="entry name" value="DUF6594 DOMAIN-CONTAINING PROTEIN"/>
    <property type="match status" value="1"/>
</dbReference>
<dbReference type="InterPro" id="IPR046529">
    <property type="entry name" value="DUF6594"/>
</dbReference>
<dbReference type="AlphaFoldDB" id="A0A8H3FG80"/>
<dbReference type="Proteomes" id="UP000664521">
    <property type="component" value="Unassembled WGS sequence"/>
</dbReference>